<organism evidence="15 16">
    <name type="scientific">Marinicrinis sediminis</name>
    <dbReference type="NCBI Taxonomy" id="1652465"/>
    <lineage>
        <taxon>Bacteria</taxon>
        <taxon>Bacillati</taxon>
        <taxon>Bacillota</taxon>
        <taxon>Bacilli</taxon>
        <taxon>Bacillales</taxon>
        <taxon>Paenibacillaceae</taxon>
    </lineage>
</organism>
<keyword evidence="7 13" id="KW-0547">Nucleotide-binding</keyword>
<dbReference type="Gene3D" id="3.40.50.620">
    <property type="entry name" value="HUPs"/>
    <property type="match status" value="1"/>
</dbReference>
<dbReference type="NCBIfam" id="TIGR00435">
    <property type="entry name" value="cysS"/>
    <property type="match status" value="1"/>
</dbReference>
<evidence type="ECO:0000256" key="12">
    <source>
        <dbReference type="ARBA" id="ARBA00047398"/>
    </source>
</evidence>
<dbReference type="GO" id="GO:0004817">
    <property type="term" value="F:cysteine-tRNA ligase activity"/>
    <property type="evidence" value="ECO:0007669"/>
    <property type="project" value="UniProtKB-EC"/>
</dbReference>
<evidence type="ECO:0000256" key="8">
    <source>
        <dbReference type="ARBA" id="ARBA00022833"/>
    </source>
</evidence>
<feature type="binding site" evidence="13">
    <location>
        <position position="269"/>
    </location>
    <ligand>
        <name>ATP</name>
        <dbReference type="ChEBI" id="CHEBI:30616"/>
    </ligand>
</feature>
<evidence type="ECO:0000256" key="9">
    <source>
        <dbReference type="ARBA" id="ARBA00022840"/>
    </source>
</evidence>
<comment type="subcellular location">
    <subcellularLocation>
        <location evidence="1 13">Cytoplasm</location>
    </subcellularLocation>
</comment>
<keyword evidence="9 13" id="KW-0067">ATP-binding</keyword>
<evidence type="ECO:0000256" key="3">
    <source>
        <dbReference type="ARBA" id="ARBA00011245"/>
    </source>
</evidence>
<accession>A0ABW5REM8</accession>
<evidence type="ECO:0000256" key="10">
    <source>
        <dbReference type="ARBA" id="ARBA00022917"/>
    </source>
</evidence>
<feature type="binding site" evidence="13">
    <location>
        <position position="234"/>
    </location>
    <ligand>
        <name>Zn(2+)</name>
        <dbReference type="ChEBI" id="CHEBI:29105"/>
    </ligand>
</feature>
<keyword evidence="6 13" id="KW-0479">Metal-binding</keyword>
<feature type="short sequence motif" description="'KMSKS' region" evidence="13">
    <location>
        <begin position="266"/>
        <end position="270"/>
    </location>
</feature>
<evidence type="ECO:0000256" key="7">
    <source>
        <dbReference type="ARBA" id="ARBA00022741"/>
    </source>
</evidence>
<evidence type="ECO:0000259" key="14">
    <source>
        <dbReference type="SMART" id="SM00840"/>
    </source>
</evidence>
<keyword evidence="11 13" id="KW-0030">Aminoacyl-tRNA synthetase</keyword>
<dbReference type="Proteomes" id="UP001597497">
    <property type="component" value="Unassembled WGS sequence"/>
</dbReference>
<dbReference type="InterPro" id="IPR014729">
    <property type="entry name" value="Rossmann-like_a/b/a_fold"/>
</dbReference>
<keyword evidence="4 13" id="KW-0963">Cytoplasm</keyword>
<feature type="binding site" evidence="13">
    <location>
        <position position="209"/>
    </location>
    <ligand>
        <name>Zn(2+)</name>
        <dbReference type="ChEBI" id="CHEBI:29105"/>
    </ligand>
</feature>
<comment type="catalytic activity">
    <reaction evidence="12 13">
        <text>tRNA(Cys) + L-cysteine + ATP = L-cysteinyl-tRNA(Cys) + AMP + diphosphate</text>
        <dbReference type="Rhea" id="RHEA:17773"/>
        <dbReference type="Rhea" id="RHEA-COMP:9661"/>
        <dbReference type="Rhea" id="RHEA-COMP:9679"/>
        <dbReference type="ChEBI" id="CHEBI:30616"/>
        <dbReference type="ChEBI" id="CHEBI:33019"/>
        <dbReference type="ChEBI" id="CHEBI:35235"/>
        <dbReference type="ChEBI" id="CHEBI:78442"/>
        <dbReference type="ChEBI" id="CHEBI:78517"/>
        <dbReference type="ChEBI" id="CHEBI:456215"/>
        <dbReference type="EC" id="6.1.1.16"/>
    </reaction>
</comment>
<comment type="subunit">
    <text evidence="3 13">Monomer.</text>
</comment>
<dbReference type="CDD" id="cd00672">
    <property type="entry name" value="CysRS_core"/>
    <property type="match status" value="1"/>
</dbReference>
<evidence type="ECO:0000256" key="1">
    <source>
        <dbReference type="ARBA" id="ARBA00004496"/>
    </source>
</evidence>
<keyword evidence="10 13" id="KW-0648">Protein biosynthesis</keyword>
<keyword evidence="5 13" id="KW-0436">Ligase</keyword>
<dbReference type="EC" id="6.1.1.16" evidence="13"/>
<dbReference type="SUPFAM" id="SSF52374">
    <property type="entry name" value="Nucleotidylyl transferase"/>
    <property type="match status" value="1"/>
</dbReference>
<feature type="short sequence motif" description="'HIGH' region" evidence="13">
    <location>
        <begin position="31"/>
        <end position="41"/>
    </location>
</feature>
<dbReference type="SMART" id="SM00840">
    <property type="entry name" value="DALR_2"/>
    <property type="match status" value="1"/>
</dbReference>
<protein>
    <recommendedName>
        <fullName evidence="13">Cysteine--tRNA ligase</fullName>
        <ecNumber evidence="13">6.1.1.16</ecNumber>
    </recommendedName>
    <alternativeName>
        <fullName evidence="13">Cysteinyl-tRNA synthetase</fullName>
        <shortName evidence="13">CysRS</shortName>
    </alternativeName>
</protein>
<dbReference type="SUPFAM" id="SSF47323">
    <property type="entry name" value="Anticodon-binding domain of a subclass of class I aminoacyl-tRNA synthetases"/>
    <property type="match status" value="1"/>
</dbReference>
<gene>
    <name evidence="13 15" type="primary">cysS</name>
    <name evidence="15" type="ORF">ACFSUC_13040</name>
</gene>
<name>A0ABW5REM8_9BACL</name>
<dbReference type="InterPro" id="IPR032678">
    <property type="entry name" value="tRNA-synt_1_cat_dom"/>
</dbReference>
<dbReference type="InterPro" id="IPR056411">
    <property type="entry name" value="CysS_C"/>
</dbReference>
<evidence type="ECO:0000256" key="5">
    <source>
        <dbReference type="ARBA" id="ARBA00022598"/>
    </source>
</evidence>
<dbReference type="RefSeq" id="WP_379930058.1">
    <property type="nucleotide sequence ID" value="NZ_JBHUMM010000038.1"/>
</dbReference>
<dbReference type="PRINTS" id="PR00983">
    <property type="entry name" value="TRNASYNTHCYS"/>
</dbReference>
<dbReference type="HAMAP" id="MF_00041">
    <property type="entry name" value="Cys_tRNA_synth"/>
    <property type="match status" value="1"/>
</dbReference>
<dbReference type="PANTHER" id="PTHR10890:SF3">
    <property type="entry name" value="CYSTEINE--TRNA LIGASE, CYTOPLASMIC"/>
    <property type="match status" value="1"/>
</dbReference>
<evidence type="ECO:0000256" key="4">
    <source>
        <dbReference type="ARBA" id="ARBA00022490"/>
    </source>
</evidence>
<dbReference type="InterPro" id="IPR015803">
    <property type="entry name" value="Cys-tRNA-ligase"/>
</dbReference>
<dbReference type="InterPro" id="IPR009080">
    <property type="entry name" value="tRNAsynth_Ia_anticodon-bd"/>
</dbReference>
<feature type="domain" description="Cysteinyl-tRNA synthetase class Ia DALR" evidence="14">
    <location>
        <begin position="354"/>
        <end position="419"/>
    </location>
</feature>
<dbReference type="InterPro" id="IPR024909">
    <property type="entry name" value="Cys-tRNA/MSH_ligase"/>
</dbReference>
<comment type="cofactor">
    <cofactor evidence="13">
        <name>Zn(2+)</name>
        <dbReference type="ChEBI" id="CHEBI:29105"/>
    </cofactor>
    <text evidence="13">Binds 1 zinc ion per subunit.</text>
</comment>
<dbReference type="InterPro" id="IPR015273">
    <property type="entry name" value="Cys-tRNA-synt_Ia_DALR"/>
</dbReference>
<evidence type="ECO:0000256" key="6">
    <source>
        <dbReference type="ARBA" id="ARBA00022723"/>
    </source>
</evidence>
<dbReference type="Pfam" id="PF01406">
    <property type="entry name" value="tRNA-synt_1e"/>
    <property type="match status" value="1"/>
</dbReference>
<evidence type="ECO:0000313" key="15">
    <source>
        <dbReference type="EMBL" id="MFD2672492.1"/>
    </source>
</evidence>
<evidence type="ECO:0000313" key="16">
    <source>
        <dbReference type="Proteomes" id="UP001597497"/>
    </source>
</evidence>
<dbReference type="Pfam" id="PF09190">
    <property type="entry name" value="DALR_2"/>
    <property type="match status" value="1"/>
</dbReference>
<evidence type="ECO:0000256" key="13">
    <source>
        <dbReference type="HAMAP-Rule" id="MF_00041"/>
    </source>
</evidence>
<dbReference type="Pfam" id="PF23493">
    <property type="entry name" value="CysS_C"/>
    <property type="match status" value="1"/>
</dbReference>
<feature type="binding site" evidence="13">
    <location>
        <position position="238"/>
    </location>
    <ligand>
        <name>Zn(2+)</name>
        <dbReference type="ChEBI" id="CHEBI:29105"/>
    </ligand>
</feature>
<reference evidence="16" key="1">
    <citation type="journal article" date="2019" name="Int. J. Syst. Evol. Microbiol.">
        <title>The Global Catalogue of Microorganisms (GCM) 10K type strain sequencing project: providing services to taxonomists for standard genome sequencing and annotation.</title>
        <authorList>
            <consortium name="The Broad Institute Genomics Platform"/>
            <consortium name="The Broad Institute Genome Sequencing Center for Infectious Disease"/>
            <person name="Wu L."/>
            <person name="Ma J."/>
        </authorList>
    </citation>
    <scope>NUCLEOTIDE SEQUENCE [LARGE SCALE GENOMIC DNA]</scope>
    <source>
        <strain evidence="16">KCTC 33676</strain>
    </source>
</reference>
<keyword evidence="16" id="KW-1185">Reference proteome</keyword>
<evidence type="ECO:0000256" key="2">
    <source>
        <dbReference type="ARBA" id="ARBA00005594"/>
    </source>
</evidence>
<dbReference type="EMBL" id="JBHUMM010000038">
    <property type="protein sequence ID" value="MFD2672492.1"/>
    <property type="molecule type" value="Genomic_DNA"/>
</dbReference>
<dbReference type="PANTHER" id="PTHR10890">
    <property type="entry name" value="CYSTEINYL-TRNA SYNTHETASE"/>
    <property type="match status" value="1"/>
</dbReference>
<comment type="similarity">
    <text evidence="2 13">Belongs to the class-I aminoacyl-tRNA synthetase family.</text>
</comment>
<keyword evidence="8 13" id="KW-0862">Zinc</keyword>
<evidence type="ECO:0000256" key="11">
    <source>
        <dbReference type="ARBA" id="ARBA00023146"/>
    </source>
</evidence>
<proteinExistence type="inferred from homology"/>
<feature type="binding site" evidence="13">
    <location>
        <position position="29"/>
    </location>
    <ligand>
        <name>Zn(2+)</name>
        <dbReference type="ChEBI" id="CHEBI:29105"/>
    </ligand>
</feature>
<comment type="caution">
    <text evidence="15">The sequence shown here is derived from an EMBL/GenBank/DDBJ whole genome shotgun (WGS) entry which is preliminary data.</text>
</comment>
<sequence length="468" mass="54362">MTLSIYNTMSRQKEVFIPLEEGKVKMYVCGPTVYDHIHIGNARPVIFFDVVRKYLERIGYEVAYVQNVTDVDDKLIRKAQEQQSSVKELSRTYAEAFFEDLDALGVRRATVHPTVTDHMEQIIAFIAQLEQEGYAYENGGDVFFRTERFEEYGKLSHQKIEELQHGIRIEVDQRKENPQDFVLWKQAKENEISWESPWGAGRPGWHIECSAMAKAHLGETMDIHGGGQDLTFPHHECEIAQSEALHDQPFARYWMHNGYIHFNHEKMSKSLGNGVNVVELRQRVKPAAIRYFMLSSHYRSPLNYSEEALQQAEQSVSRMENCWTNLQYACDHCEQQGDEGLEQVKPAIEAAMHQFDLKMKDDFNTPDAITAMFQLVQEINQALQQPEQLGLQTLQFMQQAFQDMNEVLGLLPMEEEALLDEQIEQLLTERIEARKAKNYARSDEIRDLLQEQGILLEDTPQGTRWRRK</sequence>
<dbReference type="Gene3D" id="1.20.120.1910">
    <property type="entry name" value="Cysteine-tRNA ligase, C-terminal anti-codon recognition domain"/>
    <property type="match status" value="1"/>
</dbReference>